<protein>
    <submittedName>
        <fullName evidence="1">Uncharacterized protein</fullName>
    </submittedName>
</protein>
<evidence type="ECO:0000313" key="1">
    <source>
        <dbReference type="EMBL" id="KIS34892.1"/>
    </source>
</evidence>
<dbReference type="PATRIC" id="fig|727.582.peg.440"/>
<evidence type="ECO:0000313" key="2">
    <source>
        <dbReference type="Proteomes" id="UP000050700"/>
    </source>
</evidence>
<name>A0A158SVJ8_HAEIF</name>
<accession>A0A158SVJ8</accession>
<dbReference type="AlphaFoldDB" id="A0A158SVJ8"/>
<sequence length="44" mass="5243">MKTTCKLSKQHSQNLNQLVTVYQIVSYQIYFLNLINKDSFYAKK</sequence>
<proteinExistence type="predicted"/>
<comment type="caution">
    <text evidence="1">The sequence shown here is derived from an EMBL/GenBank/DDBJ whole genome shotgun (WGS) entry which is preliminary data.</text>
</comment>
<dbReference type="Proteomes" id="UP000050700">
    <property type="component" value="Unassembled WGS sequence"/>
</dbReference>
<reference evidence="1 2" key="1">
    <citation type="submission" date="2014-05" db="EMBL/GenBank/DDBJ databases">
        <title>Methylome analysis of the phasevarions of Haemophilus influenzae.</title>
        <authorList>
            <person name="Atack J.M."/>
            <person name="Fox K.L."/>
            <person name="Power P.M."/>
            <person name="Clark T."/>
            <person name="Jurcisek J."/>
            <person name="Korlach J."/>
            <person name="Bakaletz L.O."/>
            <person name="Jennings M.P."/>
        </authorList>
    </citation>
    <scope>NUCLEOTIDE SEQUENCE [LARGE SCALE GENOMIC DNA]</scope>
    <source>
        <strain evidence="1 2">1209</strain>
    </source>
</reference>
<dbReference type="EMBL" id="JMQP01000002">
    <property type="protein sequence ID" value="KIS34892.1"/>
    <property type="molecule type" value="Genomic_DNA"/>
</dbReference>
<gene>
    <name evidence="1" type="ORF">NTHI1209_00495</name>
</gene>
<organism evidence="1 2">
    <name type="scientific">Haemophilus influenzae</name>
    <dbReference type="NCBI Taxonomy" id="727"/>
    <lineage>
        <taxon>Bacteria</taxon>
        <taxon>Pseudomonadati</taxon>
        <taxon>Pseudomonadota</taxon>
        <taxon>Gammaproteobacteria</taxon>
        <taxon>Pasteurellales</taxon>
        <taxon>Pasteurellaceae</taxon>
        <taxon>Haemophilus</taxon>
    </lineage>
</organism>